<dbReference type="AlphaFoldDB" id="A0A101LZQ1"/>
<comment type="caution">
    <text evidence="1">The sequence shown here is derived from an EMBL/GenBank/DDBJ whole genome shotgun (WGS) entry which is preliminary data.</text>
</comment>
<name>A0A101LZQ1_PICGL</name>
<dbReference type="EMBL" id="LKAM01000006">
    <property type="protein sequence ID" value="KUM48349.1"/>
    <property type="molecule type" value="Genomic_DNA"/>
</dbReference>
<organism evidence="1">
    <name type="scientific">Picea glauca</name>
    <name type="common">White spruce</name>
    <name type="synonym">Pinus glauca</name>
    <dbReference type="NCBI Taxonomy" id="3330"/>
    <lineage>
        <taxon>Eukaryota</taxon>
        <taxon>Viridiplantae</taxon>
        <taxon>Streptophyta</taxon>
        <taxon>Embryophyta</taxon>
        <taxon>Tracheophyta</taxon>
        <taxon>Spermatophyta</taxon>
        <taxon>Pinopsida</taxon>
        <taxon>Pinidae</taxon>
        <taxon>Conifers I</taxon>
        <taxon>Pinales</taxon>
        <taxon>Pinaceae</taxon>
        <taxon>Picea</taxon>
    </lineage>
</organism>
<evidence type="ECO:0000313" key="1">
    <source>
        <dbReference type="EMBL" id="KUM48349.1"/>
    </source>
</evidence>
<keyword evidence="1" id="KW-0496">Mitochondrion</keyword>
<proteinExistence type="predicted"/>
<protein>
    <submittedName>
        <fullName evidence="1">Uncharacterized protein</fullName>
    </submittedName>
</protein>
<accession>A0A101LZQ1</accession>
<geneLocation type="mitochondrion" evidence="1"/>
<reference evidence="1" key="1">
    <citation type="journal article" date="2015" name="Genome Biol. Evol.">
        <title>Organellar Genomes of White Spruce (Picea glauca): Assembly and Annotation.</title>
        <authorList>
            <person name="Jackman S.D."/>
            <person name="Warren R.L."/>
            <person name="Gibb E.A."/>
            <person name="Vandervalk B.P."/>
            <person name="Mohamadi H."/>
            <person name="Chu J."/>
            <person name="Raymond A."/>
            <person name="Pleasance S."/>
            <person name="Coope R."/>
            <person name="Wildung M.R."/>
            <person name="Ritland C.E."/>
            <person name="Bousquet J."/>
            <person name="Jones S.J."/>
            <person name="Bohlmann J."/>
            <person name="Birol I."/>
        </authorList>
    </citation>
    <scope>NUCLEOTIDE SEQUENCE [LARGE SCALE GENOMIC DNA]</scope>
    <source>
        <tissue evidence="1">Flushing bud</tissue>
    </source>
</reference>
<sequence length="49" mass="5790">MLEKGQVRLADLTIVMYKLKSARVLSNNVEFFEKEERRNRRSPARKPPS</sequence>
<gene>
    <name evidence="1" type="ORF">ABT39_MTgene5349</name>
</gene>